<sequence length="202" mass="22416">MHYSRDASDSMVCSCKPATPSVALMHRPHAPHVKGCVQCTIRCVQSKIQCVQCTVSAFSAMFSAFSPRFSAFSARFSAFSAWLSAFSAKFSAFSARFSAFSARFSASSPRFSAFSARFSAFSAFSLSARFSAFSARFSQIDHTVKFLRGVEKLLPCGREKLPRPFPQAFCRTHFVGLVWDVRHPHQCASTVRSPGYTWHVFG</sequence>
<keyword evidence="2" id="KW-1185">Reference proteome</keyword>
<dbReference type="EMBL" id="BLLF01000966">
    <property type="protein sequence ID" value="GFH16242.1"/>
    <property type="molecule type" value="Genomic_DNA"/>
</dbReference>
<organism evidence="1 2">
    <name type="scientific">Haematococcus lacustris</name>
    <name type="common">Green alga</name>
    <name type="synonym">Haematococcus pluvialis</name>
    <dbReference type="NCBI Taxonomy" id="44745"/>
    <lineage>
        <taxon>Eukaryota</taxon>
        <taxon>Viridiplantae</taxon>
        <taxon>Chlorophyta</taxon>
        <taxon>core chlorophytes</taxon>
        <taxon>Chlorophyceae</taxon>
        <taxon>CS clade</taxon>
        <taxon>Chlamydomonadales</taxon>
        <taxon>Haematococcaceae</taxon>
        <taxon>Haematococcus</taxon>
    </lineage>
</organism>
<comment type="caution">
    <text evidence="1">The sequence shown here is derived from an EMBL/GenBank/DDBJ whole genome shotgun (WGS) entry which is preliminary data.</text>
</comment>
<name>A0A699ZKE7_HAELA</name>
<proteinExistence type="predicted"/>
<dbReference type="Proteomes" id="UP000485058">
    <property type="component" value="Unassembled WGS sequence"/>
</dbReference>
<evidence type="ECO:0000313" key="1">
    <source>
        <dbReference type="EMBL" id="GFH16242.1"/>
    </source>
</evidence>
<evidence type="ECO:0000313" key="2">
    <source>
        <dbReference type="Proteomes" id="UP000485058"/>
    </source>
</evidence>
<dbReference type="AlphaFoldDB" id="A0A699ZKE7"/>
<accession>A0A699ZKE7</accession>
<protein>
    <submittedName>
        <fullName evidence="1">Uncharacterized protein</fullName>
    </submittedName>
</protein>
<reference evidence="1 2" key="1">
    <citation type="submission" date="2020-02" db="EMBL/GenBank/DDBJ databases">
        <title>Draft genome sequence of Haematococcus lacustris strain NIES-144.</title>
        <authorList>
            <person name="Morimoto D."/>
            <person name="Nakagawa S."/>
            <person name="Yoshida T."/>
            <person name="Sawayama S."/>
        </authorList>
    </citation>
    <scope>NUCLEOTIDE SEQUENCE [LARGE SCALE GENOMIC DNA]</scope>
    <source>
        <strain evidence="1 2">NIES-144</strain>
    </source>
</reference>
<gene>
    <name evidence="1" type="ORF">HaLaN_12624</name>
</gene>